<dbReference type="VEuPathDB" id="VectorBase:AALB20_032851"/>
<feature type="compositionally biased region" description="Polar residues" evidence="1">
    <location>
        <begin position="44"/>
        <end position="53"/>
    </location>
</feature>
<evidence type="ECO:0000313" key="3">
    <source>
        <dbReference type="Proteomes" id="UP000069272"/>
    </source>
</evidence>
<evidence type="ECO:0000313" key="2">
    <source>
        <dbReference type="EnsemblMetazoa" id="AALB005632-PA"/>
    </source>
</evidence>
<dbReference type="Proteomes" id="UP000069272">
    <property type="component" value="Chromosome 3L"/>
</dbReference>
<evidence type="ECO:0000256" key="1">
    <source>
        <dbReference type="SAM" id="MobiDB-lite"/>
    </source>
</evidence>
<reference evidence="2 3" key="1">
    <citation type="journal article" date="2017" name="G3 (Bethesda)">
        <title>The Physical Genome Mapping of Anopheles albimanus Corrected Scaffold Misassemblies and Identified Interarm Rearrangements in Genus Anopheles.</title>
        <authorList>
            <person name="Artemov G.N."/>
            <person name="Peery A.N."/>
            <person name="Jiang X."/>
            <person name="Tu Z."/>
            <person name="Stegniy V.N."/>
            <person name="Sharakhova M.V."/>
            <person name="Sharakhov I.V."/>
        </authorList>
    </citation>
    <scope>NUCLEOTIDE SEQUENCE [LARGE SCALE GENOMIC DNA]</scope>
    <source>
        <strain evidence="2 3">ALBI9_A</strain>
    </source>
</reference>
<proteinExistence type="predicted"/>
<feature type="region of interest" description="Disordered" evidence="1">
    <location>
        <begin position="20"/>
        <end position="110"/>
    </location>
</feature>
<dbReference type="EnsemblMetazoa" id="AALB005632-RA">
    <property type="protein sequence ID" value="AALB005632-PA"/>
    <property type="gene ID" value="AALB005632"/>
</dbReference>
<reference evidence="2" key="2">
    <citation type="submission" date="2022-08" db="UniProtKB">
        <authorList>
            <consortium name="EnsemblMetazoa"/>
        </authorList>
    </citation>
    <scope>IDENTIFICATION</scope>
    <source>
        <strain evidence="2">STECLA/ALBI9_A</strain>
    </source>
</reference>
<organism evidence="2 3">
    <name type="scientific">Anopheles albimanus</name>
    <name type="common">New world malaria mosquito</name>
    <dbReference type="NCBI Taxonomy" id="7167"/>
    <lineage>
        <taxon>Eukaryota</taxon>
        <taxon>Metazoa</taxon>
        <taxon>Ecdysozoa</taxon>
        <taxon>Arthropoda</taxon>
        <taxon>Hexapoda</taxon>
        <taxon>Insecta</taxon>
        <taxon>Pterygota</taxon>
        <taxon>Neoptera</taxon>
        <taxon>Endopterygota</taxon>
        <taxon>Diptera</taxon>
        <taxon>Nematocera</taxon>
        <taxon>Culicoidea</taxon>
        <taxon>Culicidae</taxon>
        <taxon>Anophelinae</taxon>
        <taxon>Anopheles</taxon>
    </lineage>
</organism>
<keyword evidence="3" id="KW-1185">Reference proteome</keyword>
<sequence length="110" mass="10993">MALQKKFSSNDMELLAIGKAGPGGSAGGGAPLANSLGAVAQGSGRPTSVTDPNGNGLPGIMSSGCGGGNSNNNSVKMPSKKIQFSNPEFSITPIETLPGSTVRPPPSRRR</sequence>
<dbReference type="AlphaFoldDB" id="A0A182FGJ1"/>
<name>A0A182FGJ1_ANOAL</name>
<feature type="compositionally biased region" description="Gly residues" evidence="1">
    <location>
        <begin position="20"/>
        <end position="30"/>
    </location>
</feature>
<accession>A0A182FGJ1</accession>
<protein>
    <submittedName>
        <fullName evidence="2">Uncharacterized protein</fullName>
    </submittedName>
</protein>
<dbReference type="VEuPathDB" id="VectorBase:AALB005632"/>